<reference evidence="3 4" key="1">
    <citation type="submission" date="2018-02" db="EMBL/GenBank/DDBJ databases">
        <title>Comparative genomes isolates from brazilian mangrove.</title>
        <authorList>
            <person name="Araujo J.E."/>
            <person name="Taketani R.G."/>
            <person name="Silva M.C.P."/>
            <person name="Loureco M.V."/>
            <person name="Andreote F.D."/>
        </authorList>
    </citation>
    <scope>NUCLEOTIDE SEQUENCE [LARGE SCALE GENOMIC DNA]</scope>
    <source>
        <strain evidence="3 4">Hex-1 MGV</strain>
    </source>
</reference>
<feature type="signal peptide" evidence="2">
    <location>
        <begin position="1"/>
        <end position="20"/>
    </location>
</feature>
<dbReference type="PROSITE" id="PS51257">
    <property type="entry name" value="PROKAR_LIPOPROTEIN"/>
    <property type="match status" value="1"/>
</dbReference>
<dbReference type="OrthoDB" id="276591at2"/>
<accession>A0A2S8FUZ5</accession>
<feature type="chain" id="PRO_5015770565" evidence="2">
    <location>
        <begin position="21"/>
        <end position="167"/>
    </location>
</feature>
<comment type="caution">
    <text evidence="3">The sequence shown here is derived from an EMBL/GenBank/DDBJ whole genome shotgun (WGS) entry which is preliminary data.</text>
</comment>
<feature type="compositionally biased region" description="Basic and acidic residues" evidence="1">
    <location>
        <begin position="25"/>
        <end position="48"/>
    </location>
</feature>
<evidence type="ECO:0000313" key="4">
    <source>
        <dbReference type="Proteomes" id="UP000238322"/>
    </source>
</evidence>
<dbReference type="EMBL" id="PUHY01000006">
    <property type="protein sequence ID" value="PQO36001.1"/>
    <property type="molecule type" value="Genomic_DNA"/>
</dbReference>
<name>A0A2S8FUZ5_9BACT</name>
<gene>
    <name evidence="3" type="ORF">C5Y83_08730</name>
</gene>
<sequence>MKFGKLILLLCAFAVPVSLAGCTSEKTDSAGHEEGHDHDHEGHDHEAAGPHGGHLIELGEEEYHLEWSHDDETKTLTFYVLDSAGKEEVKIPGENLQVNVTVEGNTKSWDIPAVRSDGEETTAKFETADPDLFALLEAEEAAATVDVEVDGKPYQGEIEHHHHGHSH</sequence>
<keyword evidence="2" id="KW-0732">Signal</keyword>
<dbReference type="RefSeq" id="WP_105329290.1">
    <property type="nucleotide sequence ID" value="NZ_PUHY01000006.1"/>
</dbReference>
<protein>
    <submittedName>
        <fullName evidence="3">Uncharacterized protein</fullName>
    </submittedName>
</protein>
<feature type="region of interest" description="Disordered" evidence="1">
    <location>
        <begin position="24"/>
        <end position="53"/>
    </location>
</feature>
<dbReference type="AlphaFoldDB" id="A0A2S8FUZ5"/>
<evidence type="ECO:0000256" key="2">
    <source>
        <dbReference type="SAM" id="SignalP"/>
    </source>
</evidence>
<organism evidence="3 4">
    <name type="scientific">Blastopirellula marina</name>
    <dbReference type="NCBI Taxonomy" id="124"/>
    <lineage>
        <taxon>Bacteria</taxon>
        <taxon>Pseudomonadati</taxon>
        <taxon>Planctomycetota</taxon>
        <taxon>Planctomycetia</taxon>
        <taxon>Pirellulales</taxon>
        <taxon>Pirellulaceae</taxon>
        <taxon>Blastopirellula</taxon>
    </lineage>
</organism>
<proteinExistence type="predicted"/>
<evidence type="ECO:0000313" key="3">
    <source>
        <dbReference type="EMBL" id="PQO36001.1"/>
    </source>
</evidence>
<evidence type="ECO:0000256" key="1">
    <source>
        <dbReference type="SAM" id="MobiDB-lite"/>
    </source>
</evidence>
<dbReference type="Proteomes" id="UP000238322">
    <property type="component" value="Unassembled WGS sequence"/>
</dbReference>